<accession>A0A1S3Z7W0</accession>
<dbReference type="InterPro" id="IPR013103">
    <property type="entry name" value="RVT_2"/>
</dbReference>
<dbReference type="PaxDb" id="4097-A0A1S3Z7W0"/>
<dbReference type="RefSeq" id="XP_016460476.1">
    <property type="nucleotide sequence ID" value="XM_016604990.1"/>
</dbReference>
<dbReference type="KEGG" id="nta:107783958"/>
<dbReference type="OrthoDB" id="414945at2759"/>
<dbReference type="AlphaFoldDB" id="A0A1S3Z7W0"/>
<organism evidence="2">
    <name type="scientific">Nicotiana tabacum</name>
    <name type="common">Common tobacco</name>
    <dbReference type="NCBI Taxonomy" id="4097"/>
    <lineage>
        <taxon>Eukaryota</taxon>
        <taxon>Viridiplantae</taxon>
        <taxon>Streptophyta</taxon>
        <taxon>Embryophyta</taxon>
        <taxon>Tracheophyta</taxon>
        <taxon>Spermatophyta</taxon>
        <taxon>Magnoliopsida</taxon>
        <taxon>eudicotyledons</taxon>
        <taxon>Gunneridae</taxon>
        <taxon>Pentapetalae</taxon>
        <taxon>asterids</taxon>
        <taxon>lamiids</taxon>
        <taxon>Solanales</taxon>
        <taxon>Solanaceae</taxon>
        <taxon>Nicotianoideae</taxon>
        <taxon>Nicotianeae</taxon>
        <taxon>Nicotiana</taxon>
    </lineage>
</organism>
<dbReference type="PANTHER" id="PTHR11439:SF498">
    <property type="entry name" value="DNAK FAMILY PROTEIN"/>
    <property type="match status" value="1"/>
</dbReference>
<reference evidence="2" key="1">
    <citation type="submission" date="2025-08" db="UniProtKB">
        <authorList>
            <consortium name="RefSeq"/>
        </authorList>
    </citation>
    <scope>IDENTIFICATION</scope>
</reference>
<dbReference type="PANTHER" id="PTHR11439">
    <property type="entry name" value="GAG-POL-RELATED RETROTRANSPOSON"/>
    <property type="match status" value="1"/>
</dbReference>
<gene>
    <name evidence="2" type="primary">LOC107783958</name>
</gene>
<dbReference type="InterPro" id="IPR043502">
    <property type="entry name" value="DNA/RNA_pol_sf"/>
</dbReference>
<dbReference type="Pfam" id="PF07727">
    <property type="entry name" value="RVT_2"/>
    <property type="match status" value="1"/>
</dbReference>
<evidence type="ECO:0000313" key="2">
    <source>
        <dbReference type="RefSeq" id="XP_016460476.1"/>
    </source>
</evidence>
<dbReference type="OMA" id="HVEIDCY"/>
<name>A0A1S3Z7W0_TOBAC</name>
<dbReference type="SUPFAM" id="SSF56672">
    <property type="entry name" value="DNA/RNA polymerases"/>
    <property type="match status" value="1"/>
</dbReference>
<dbReference type="CDD" id="cd09272">
    <property type="entry name" value="RNase_HI_RT_Ty1"/>
    <property type="match status" value="1"/>
</dbReference>
<feature type="domain" description="Reverse transcriptase Ty1/copia-type" evidence="1">
    <location>
        <begin position="3"/>
        <end position="125"/>
    </location>
</feature>
<protein>
    <recommendedName>
        <fullName evidence="1">Reverse transcriptase Ty1/copia-type domain-containing protein</fullName>
    </recommendedName>
</protein>
<sequence length="319" mass="36146">MTTIRCLLMIAAKRDWHVSQLDVNNAFLYDDLLEEVYIRFPSSLTPPSPKHVCFLRKSLYGLKQASRQWYARLAGALTFKGYSSSLNDYSLSFKRIRNLISILAVYVDDILLTGDDLEEIQHIKDSGQGILLSAAPSFSLLAFCDADWASYKESRRSISGFFITLGGAPISWNSKKRVSISLSSAEAEYRYMRRVTTELTWLVLFLEELSAPVNLPIPLHYDSKVAIHIARNPAFQECTKHVEIDCYFVRQQFLFGLITLSFVPSKNQLADLFTKPLSGVSHSEILSKLGVTRLPSNLRGMLGRRNPILIIGFMKFCSR</sequence>
<proteinExistence type="predicted"/>
<dbReference type="STRING" id="4097.A0A1S3Z7W0"/>
<evidence type="ECO:0000259" key="1">
    <source>
        <dbReference type="Pfam" id="PF07727"/>
    </source>
</evidence>